<dbReference type="PANTHER" id="PTHR30532:SF1">
    <property type="entry name" value="IRON(3+)-HYDROXAMATE-BINDING PROTEIN FHUD"/>
    <property type="match status" value="1"/>
</dbReference>
<evidence type="ECO:0000256" key="2">
    <source>
        <dbReference type="ARBA" id="ARBA00022448"/>
    </source>
</evidence>
<keyword evidence="2" id="KW-0813">Transport</keyword>
<evidence type="ECO:0000259" key="5">
    <source>
        <dbReference type="Pfam" id="PF01497"/>
    </source>
</evidence>
<keyword evidence="7" id="KW-1185">Reference proteome</keyword>
<evidence type="ECO:0000256" key="1">
    <source>
        <dbReference type="ARBA" id="ARBA00004196"/>
    </source>
</evidence>
<evidence type="ECO:0000256" key="4">
    <source>
        <dbReference type="SAM" id="MobiDB-lite"/>
    </source>
</evidence>
<feature type="region of interest" description="Disordered" evidence="4">
    <location>
        <begin position="30"/>
        <end position="63"/>
    </location>
</feature>
<keyword evidence="3" id="KW-0732">Signal</keyword>
<proteinExistence type="predicted"/>
<feature type="compositionally biased region" description="Polar residues" evidence="4">
    <location>
        <begin position="33"/>
        <end position="58"/>
    </location>
</feature>
<protein>
    <recommendedName>
        <fullName evidence="5">Fe/B12 periplasmic-binding domain-containing protein</fullName>
    </recommendedName>
</protein>
<dbReference type="InterPro" id="IPR002491">
    <property type="entry name" value="ABC_transptr_periplasmic_BD"/>
</dbReference>
<comment type="caution">
    <text evidence="6">The sequence shown here is derived from an EMBL/GenBank/DDBJ whole genome shotgun (WGS) entry which is preliminary data.</text>
</comment>
<name>A0A4C2ELR2_9EURY</name>
<dbReference type="PANTHER" id="PTHR30532">
    <property type="entry name" value="IRON III DICITRATE-BINDING PERIPLASMIC PROTEIN"/>
    <property type="match status" value="1"/>
</dbReference>
<dbReference type="Gene3D" id="3.40.50.1980">
    <property type="entry name" value="Nitrogenase molybdenum iron protein domain"/>
    <property type="match status" value="2"/>
</dbReference>
<sequence>MPGESSGPQELTRRDYLKYGGVITGSGLFAGCSGTSQSGPDATGSPVPSSQTGNSGTDTETEFDGSYTVEMEPMGPVEFDGPPERWTALLPTFADMAFALGGGQTLGIQNHDRFANEVFENLPGVAFDADEIMELVGDGVSKEAFYKMDADVHFIDPHILRLWYDWDQADIDEVAENLGPFFGNFIRRHSDDWHDYRYYSLYEAFGVMAEVFQAQERYQAFVDLHERMRTLINEHLPPADQRPTALLIFPADGSGFQFYPFRFDDGGISTKQWRELGLTDALAATDVGHYSFSDRGTLDLEALIEIDPEILLVRNHGGASESAFQTEVVEPLQAEDGSNGVQAVQDGNIYNAGYLDQGPIINFYHTDRAAKDIYPNAFEDVTLFDRERVAEIVKGNI</sequence>
<reference evidence="6 7" key="1">
    <citation type="submission" date="2019-02" db="EMBL/GenBank/DDBJ databases">
        <title>Haloarcula mannanilyticum sp. nov., a mannan degrading haloarchaeon isolated from commercial salt.</title>
        <authorList>
            <person name="Enomoto S."/>
            <person name="Shimane Y."/>
            <person name="Kamekura M."/>
            <person name="Ito T."/>
            <person name="Moriya O."/>
            <person name="Ihara K."/>
            <person name="Takahashi-Ando N."/>
            <person name="Fukushima Y."/>
            <person name="Yoshida Y."/>
            <person name="Usama R."/>
            <person name="Takai K."/>
            <person name="Minegishi H."/>
        </authorList>
    </citation>
    <scope>NUCLEOTIDE SEQUENCE [LARGE SCALE GENOMIC DNA]</scope>
    <source>
        <strain evidence="6 7">MD130-1</strain>
    </source>
</reference>
<dbReference type="Pfam" id="PF01497">
    <property type="entry name" value="Peripla_BP_2"/>
    <property type="match status" value="1"/>
</dbReference>
<feature type="domain" description="Fe/B12 periplasmic-binding" evidence="5">
    <location>
        <begin position="194"/>
        <end position="351"/>
    </location>
</feature>
<comment type="subcellular location">
    <subcellularLocation>
        <location evidence="1">Cell envelope</location>
    </subcellularLocation>
</comment>
<dbReference type="OrthoDB" id="304381at2157"/>
<dbReference type="AlphaFoldDB" id="A0A4C2ELR2"/>
<evidence type="ECO:0000313" key="6">
    <source>
        <dbReference type="EMBL" id="GCF15335.1"/>
    </source>
</evidence>
<dbReference type="EMBL" id="BIXZ01000007">
    <property type="protein sequence ID" value="GCF15335.1"/>
    <property type="molecule type" value="Genomic_DNA"/>
</dbReference>
<gene>
    <name evidence="6" type="ORF">Harman_32700</name>
</gene>
<organism evidence="6 7">
    <name type="scientific">Haloarcula mannanilytica</name>
    <dbReference type="NCBI Taxonomy" id="2509225"/>
    <lineage>
        <taxon>Archaea</taxon>
        <taxon>Methanobacteriati</taxon>
        <taxon>Methanobacteriota</taxon>
        <taxon>Stenosarchaea group</taxon>
        <taxon>Halobacteria</taxon>
        <taxon>Halobacteriales</taxon>
        <taxon>Haloarculaceae</taxon>
        <taxon>Haloarcula</taxon>
    </lineage>
</organism>
<dbReference type="Proteomes" id="UP000304382">
    <property type="component" value="Unassembled WGS sequence"/>
</dbReference>
<evidence type="ECO:0000256" key="3">
    <source>
        <dbReference type="ARBA" id="ARBA00022729"/>
    </source>
</evidence>
<accession>A0A4C2ELR2</accession>
<evidence type="ECO:0000313" key="7">
    <source>
        <dbReference type="Proteomes" id="UP000304382"/>
    </source>
</evidence>
<dbReference type="SUPFAM" id="SSF53807">
    <property type="entry name" value="Helical backbone' metal receptor"/>
    <property type="match status" value="1"/>
</dbReference>
<dbReference type="InterPro" id="IPR051313">
    <property type="entry name" value="Bact_iron-sidero_bind"/>
</dbReference>